<dbReference type="EMBL" id="JAATIQ010000020">
    <property type="protein sequence ID" value="KAF4399903.1"/>
    <property type="molecule type" value="Genomic_DNA"/>
</dbReference>
<accession>A0A7J6HX88</accession>
<evidence type="ECO:0000313" key="1">
    <source>
        <dbReference type="EMBL" id="KAF4399903.1"/>
    </source>
</evidence>
<protein>
    <submittedName>
        <fullName evidence="1">Uncharacterized protein</fullName>
    </submittedName>
</protein>
<proteinExistence type="predicted"/>
<keyword evidence="2" id="KW-1185">Reference proteome</keyword>
<reference evidence="1 2" key="1">
    <citation type="journal article" date="2020" name="bioRxiv">
        <title>Sequence and annotation of 42 cannabis genomes reveals extensive copy number variation in cannabinoid synthesis and pathogen resistance genes.</title>
        <authorList>
            <person name="Mckernan K.J."/>
            <person name="Helbert Y."/>
            <person name="Kane L.T."/>
            <person name="Ebling H."/>
            <person name="Zhang L."/>
            <person name="Liu B."/>
            <person name="Eaton Z."/>
            <person name="Mclaughlin S."/>
            <person name="Kingan S."/>
            <person name="Baybayan P."/>
            <person name="Concepcion G."/>
            <person name="Jordan M."/>
            <person name="Riva A."/>
            <person name="Barbazuk W."/>
            <person name="Harkins T."/>
        </authorList>
    </citation>
    <scope>NUCLEOTIDE SEQUENCE [LARGE SCALE GENOMIC DNA]</scope>
    <source>
        <strain evidence="2">cv. Jamaican Lion 4</strain>
        <tissue evidence="1">Leaf</tissue>
    </source>
</reference>
<sequence length="157" mass="17854">MSSIASESFGDGPGKEAHLDHNLERKEEWRRLGLGLVPGHRGYVHLDKRARLRLDMVLGSPEWVTQFHKAGIKTNDKEVRERAMKSWDSICKPKSYRGLGIGRFVDINFCLLAKLWWMLLKGGDALWIKVLLNKYCVGSSYWQSSLPHHALAIAKGI</sequence>
<dbReference type="Proteomes" id="UP000583929">
    <property type="component" value="Unassembled WGS sequence"/>
</dbReference>
<organism evidence="1 2">
    <name type="scientific">Cannabis sativa</name>
    <name type="common">Hemp</name>
    <name type="synonym">Marijuana</name>
    <dbReference type="NCBI Taxonomy" id="3483"/>
    <lineage>
        <taxon>Eukaryota</taxon>
        <taxon>Viridiplantae</taxon>
        <taxon>Streptophyta</taxon>
        <taxon>Embryophyta</taxon>
        <taxon>Tracheophyta</taxon>
        <taxon>Spermatophyta</taxon>
        <taxon>Magnoliopsida</taxon>
        <taxon>eudicotyledons</taxon>
        <taxon>Gunneridae</taxon>
        <taxon>Pentapetalae</taxon>
        <taxon>rosids</taxon>
        <taxon>fabids</taxon>
        <taxon>Rosales</taxon>
        <taxon>Cannabaceae</taxon>
        <taxon>Cannabis</taxon>
    </lineage>
</organism>
<name>A0A7J6HX88_CANSA</name>
<gene>
    <name evidence="1" type="ORF">G4B88_021117</name>
</gene>
<comment type="caution">
    <text evidence="1">The sequence shown here is derived from an EMBL/GenBank/DDBJ whole genome shotgun (WGS) entry which is preliminary data.</text>
</comment>
<dbReference type="AlphaFoldDB" id="A0A7J6HX88"/>
<evidence type="ECO:0000313" key="2">
    <source>
        <dbReference type="Proteomes" id="UP000583929"/>
    </source>
</evidence>